<keyword evidence="1" id="KW-0812">Transmembrane</keyword>
<proteinExistence type="predicted"/>
<sequence>MPHIRKRVVLHFPGFEPLDAEAHRSRYARSAMQSAQVWNFRVETAPLGGNPLAPSFSVDATGPNWRTESRIHVLDHNELILALRSRSPLARVLAGYRSAAQVIWHRGMFGYFRHAWRFGLFFLFPFLLVALGAAALLLLASLPVLLGFPAWNFLWSLPAAGLLFFRVFLPVAENIHTLHQFDDWGLAVSLARLDDAPPNARLEECVAAARAAFQEEADEYVVTSHSMGSSVAVHAIGMLLEREPQLLAGKKVVFATLGGAVLQCSLLGPATELRRRVGVIAQCPDVFWLEVQCLTDVISFYRTEVVKAAGFAALPQAKILFIRFKHMVTPERYRRIKRDFLRMHRQYVLGPDRRATYDFTLMTAGPFAAQDFARFSADNLAPLEADGSIAPAPSQKVTSALSG</sequence>
<keyword evidence="1" id="KW-1133">Transmembrane helix</keyword>
<dbReference type="RefSeq" id="WP_378225775.1">
    <property type="nucleotide sequence ID" value="NZ_JBHRTK010000035.1"/>
</dbReference>
<gene>
    <name evidence="2" type="ORF">ACFOHJ_24350</name>
</gene>
<evidence type="ECO:0000313" key="3">
    <source>
        <dbReference type="Proteomes" id="UP001595583"/>
    </source>
</evidence>
<feature type="transmembrane region" description="Helical" evidence="1">
    <location>
        <begin position="148"/>
        <end position="169"/>
    </location>
</feature>
<protein>
    <recommendedName>
        <fullName evidence="4">Alpha/beta hydrolase</fullName>
    </recommendedName>
</protein>
<reference evidence="3" key="1">
    <citation type="journal article" date="2019" name="Int. J. Syst. Evol. Microbiol.">
        <title>The Global Catalogue of Microorganisms (GCM) 10K type strain sequencing project: providing services to taxonomists for standard genome sequencing and annotation.</title>
        <authorList>
            <consortium name="The Broad Institute Genomics Platform"/>
            <consortium name="The Broad Institute Genome Sequencing Center for Infectious Disease"/>
            <person name="Wu L."/>
            <person name="Ma J."/>
        </authorList>
    </citation>
    <scope>NUCLEOTIDE SEQUENCE [LARGE SCALE GENOMIC DNA]</scope>
    <source>
        <strain evidence="3">KCTC 52165</strain>
    </source>
</reference>
<comment type="caution">
    <text evidence="2">The sequence shown here is derived from an EMBL/GenBank/DDBJ whole genome shotgun (WGS) entry which is preliminary data.</text>
</comment>
<evidence type="ECO:0000256" key="1">
    <source>
        <dbReference type="SAM" id="Phobius"/>
    </source>
</evidence>
<dbReference type="Proteomes" id="UP001595583">
    <property type="component" value="Unassembled WGS sequence"/>
</dbReference>
<dbReference type="EMBL" id="JBHRTK010000035">
    <property type="protein sequence ID" value="MFC3209360.1"/>
    <property type="molecule type" value="Genomic_DNA"/>
</dbReference>
<accession>A0ABV7KGK3</accession>
<keyword evidence="3" id="KW-1185">Reference proteome</keyword>
<evidence type="ECO:0008006" key="4">
    <source>
        <dbReference type="Google" id="ProtNLM"/>
    </source>
</evidence>
<feature type="transmembrane region" description="Helical" evidence="1">
    <location>
        <begin position="118"/>
        <end position="142"/>
    </location>
</feature>
<evidence type="ECO:0000313" key="2">
    <source>
        <dbReference type="EMBL" id="MFC3209360.1"/>
    </source>
</evidence>
<organism evidence="2 3">
    <name type="scientific">Aquamicrobium soli</name>
    <dbReference type="NCBI Taxonomy" id="1811518"/>
    <lineage>
        <taxon>Bacteria</taxon>
        <taxon>Pseudomonadati</taxon>
        <taxon>Pseudomonadota</taxon>
        <taxon>Alphaproteobacteria</taxon>
        <taxon>Hyphomicrobiales</taxon>
        <taxon>Phyllobacteriaceae</taxon>
        <taxon>Aquamicrobium</taxon>
    </lineage>
</organism>
<name>A0ABV7KGK3_9HYPH</name>
<keyword evidence="1" id="KW-0472">Membrane</keyword>